<dbReference type="AlphaFoldDB" id="A0A5E4CXY6"/>
<feature type="compositionally biased region" description="Polar residues" evidence="1">
    <location>
        <begin position="1"/>
        <end position="12"/>
    </location>
</feature>
<sequence>CARANQLQQKQSLRLLPKPDETKVNPTQKSYKRSQLLTAVNVAFSFVLI</sequence>
<dbReference type="EMBL" id="CABDUW010002285">
    <property type="protein sequence ID" value="VTJ86190.1"/>
    <property type="molecule type" value="Genomic_DNA"/>
</dbReference>
<accession>A0A5E4CXY6</accession>
<gene>
    <name evidence="2" type="ORF">MONAX_5E023274</name>
</gene>
<feature type="non-terminal residue" evidence="2">
    <location>
        <position position="1"/>
    </location>
</feature>
<dbReference type="Proteomes" id="UP000335636">
    <property type="component" value="Unassembled WGS sequence"/>
</dbReference>
<evidence type="ECO:0000313" key="3">
    <source>
        <dbReference type="Proteomes" id="UP000335636"/>
    </source>
</evidence>
<organism evidence="2 3">
    <name type="scientific">Marmota monax</name>
    <name type="common">Woodchuck</name>
    <dbReference type="NCBI Taxonomy" id="9995"/>
    <lineage>
        <taxon>Eukaryota</taxon>
        <taxon>Metazoa</taxon>
        <taxon>Chordata</taxon>
        <taxon>Craniata</taxon>
        <taxon>Vertebrata</taxon>
        <taxon>Euteleostomi</taxon>
        <taxon>Mammalia</taxon>
        <taxon>Eutheria</taxon>
        <taxon>Euarchontoglires</taxon>
        <taxon>Glires</taxon>
        <taxon>Rodentia</taxon>
        <taxon>Sciuromorpha</taxon>
        <taxon>Sciuridae</taxon>
        <taxon>Xerinae</taxon>
        <taxon>Marmotini</taxon>
        <taxon>Marmota</taxon>
    </lineage>
</organism>
<keyword evidence="3" id="KW-1185">Reference proteome</keyword>
<name>A0A5E4CXY6_MARMO</name>
<evidence type="ECO:0000256" key="1">
    <source>
        <dbReference type="SAM" id="MobiDB-lite"/>
    </source>
</evidence>
<reference evidence="2" key="1">
    <citation type="submission" date="2019-04" db="EMBL/GenBank/DDBJ databases">
        <authorList>
            <person name="Alioto T."/>
            <person name="Alioto T."/>
        </authorList>
    </citation>
    <scope>NUCLEOTIDE SEQUENCE [LARGE SCALE GENOMIC DNA]</scope>
</reference>
<protein>
    <submittedName>
        <fullName evidence="2">Uncharacterized protein</fullName>
    </submittedName>
</protein>
<evidence type="ECO:0000313" key="2">
    <source>
        <dbReference type="EMBL" id="VTJ86190.1"/>
    </source>
</evidence>
<proteinExistence type="predicted"/>
<feature type="region of interest" description="Disordered" evidence="1">
    <location>
        <begin position="1"/>
        <end position="29"/>
    </location>
</feature>
<comment type="caution">
    <text evidence="2">The sequence shown here is derived from an EMBL/GenBank/DDBJ whole genome shotgun (WGS) entry which is preliminary data.</text>
</comment>